<name>A0ABX0IPV7_9FLAO</name>
<sequence length="399" mass="43917">MRSIYFVLGIFSIAFLSSCSDDDTNITEETLTIPQAYDFNRNNATTVDYSGQSNRLLMLQELGNYIKEQGVAGNVVDIAILDDMYTNANNPFSIMELNTSGKQLKDKTAASKDYFVNLGGGGSISEQSEVRSFFEAQFTNANSASQGNDASQGVAGKYLDGSSVRLFAANGLEPQQVLLKGMMGACFMDQIVNNYLSTTVLDEASNKQNNSNKVLESGKNYTKMEHLWDEAYGYIYGADGGKYWDSYINQVNADIDFNTVKEEIELAFRKGRAAIVANNYTVRDEQIKIIKSKIALVPAVRAVYYLKDGKGKLITDSGAKAFHALSEAYGFIMSLRYTNNPETNAPYFSKAEVDTILGELVAGTNGLWNIDYLNTKLDDLAITIASRFNFTVAQAEAVN</sequence>
<dbReference type="EMBL" id="VEVQ02000002">
    <property type="protein sequence ID" value="NHN24829.1"/>
    <property type="molecule type" value="Genomic_DNA"/>
</dbReference>
<accession>A0ABX0IPV7</accession>
<comment type="caution">
    <text evidence="1">The sequence shown here is derived from an EMBL/GenBank/DDBJ whole genome shotgun (WGS) entry which is preliminary data.</text>
</comment>
<proteinExistence type="predicted"/>
<dbReference type="Pfam" id="PF16148">
    <property type="entry name" value="DUF4856"/>
    <property type="match status" value="1"/>
</dbReference>
<dbReference type="PROSITE" id="PS51257">
    <property type="entry name" value="PROKAR_LIPOPROTEIN"/>
    <property type="match status" value="1"/>
</dbReference>
<reference evidence="1 2" key="3">
    <citation type="submission" date="2020-02" db="EMBL/GenBank/DDBJ databases">
        <title>Flavobacterium profundi sp. nov., isolated from a deep-sea seamount.</title>
        <authorList>
            <person name="Zhang D.-C."/>
        </authorList>
    </citation>
    <scope>NUCLEOTIDE SEQUENCE [LARGE SCALE GENOMIC DNA]</scope>
    <source>
        <strain evidence="1 2">EC11</strain>
    </source>
</reference>
<protein>
    <submittedName>
        <fullName evidence="1">DUF4856 domain-containing protein</fullName>
    </submittedName>
</protein>
<dbReference type="RefSeq" id="WP_140960299.1">
    <property type="nucleotide sequence ID" value="NZ_VEVQ02000002.1"/>
</dbReference>
<keyword evidence="2" id="KW-1185">Reference proteome</keyword>
<reference evidence="1 2" key="2">
    <citation type="submission" date="2019-05" db="EMBL/GenBank/DDBJ databases">
        <authorList>
            <person name="Lianzixin W."/>
        </authorList>
    </citation>
    <scope>NUCLEOTIDE SEQUENCE [LARGE SCALE GENOMIC DNA]</scope>
    <source>
        <strain evidence="1 2">EC11</strain>
    </source>
</reference>
<dbReference type="InterPro" id="IPR032331">
    <property type="entry name" value="DUF4856"/>
</dbReference>
<organism evidence="1 2">
    <name type="scientific">Flavobacterium jejuense</name>
    <dbReference type="NCBI Taxonomy" id="1544455"/>
    <lineage>
        <taxon>Bacteria</taxon>
        <taxon>Pseudomonadati</taxon>
        <taxon>Bacteroidota</taxon>
        <taxon>Flavobacteriia</taxon>
        <taxon>Flavobacteriales</taxon>
        <taxon>Flavobacteriaceae</taxon>
        <taxon>Flavobacterium</taxon>
    </lineage>
</organism>
<dbReference type="Proteomes" id="UP000817854">
    <property type="component" value="Unassembled WGS sequence"/>
</dbReference>
<evidence type="ECO:0000313" key="2">
    <source>
        <dbReference type="Proteomes" id="UP000817854"/>
    </source>
</evidence>
<reference evidence="2" key="1">
    <citation type="submission" date="2019-05" db="EMBL/GenBank/DDBJ databases">
        <title>Flavobacterium profundi sp. nov., isolated from a deep-sea seamount.</title>
        <authorList>
            <person name="Zhang D.-C."/>
        </authorList>
    </citation>
    <scope>NUCLEOTIDE SEQUENCE [LARGE SCALE GENOMIC DNA]</scope>
    <source>
        <strain evidence="2">EC11</strain>
    </source>
</reference>
<gene>
    <name evidence="1" type="ORF">FIA58_003985</name>
</gene>
<evidence type="ECO:0000313" key="1">
    <source>
        <dbReference type="EMBL" id="NHN24829.1"/>
    </source>
</evidence>